<feature type="region of interest" description="Disordered" evidence="3">
    <location>
        <begin position="151"/>
        <end position="198"/>
    </location>
</feature>
<dbReference type="CDD" id="cd07323">
    <property type="entry name" value="LAM"/>
    <property type="match status" value="1"/>
</dbReference>
<sequence>MTYVYPPAGYAYPAPGLYLPLSCPNQMTVSGPPGVPMAVPPGVAAQMVPAVAFDTDTLKYYILAQIEYYFSVPNMVRDAYFRRHMDGEGWVPLSVLAGFNRIRLLTSDMSLIRDALLQSSNLEVDSAGFRVRKREGWAAWLFPENQRIPHPTMPSSAPVAAPDVGRRRSGEFAAPAAPAAPASQTPASQGHGAEVVSF</sequence>
<evidence type="ECO:0000256" key="3">
    <source>
        <dbReference type="SAM" id="MobiDB-lite"/>
    </source>
</evidence>
<dbReference type="PANTHER" id="PTHR22792:SF132">
    <property type="entry name" value="LA-RELATED PROTEIN 1"/>
    <property type="match status" value="1"/>
</dbReference>
<evidence type="ECO:0000256" key="1">
    <source>
        <dbReference type="ARBA" id="ARBA00022884"/>
    </source>
</evidence>
<accession>A0A8H8DLV1</accession>
<dbReference type="Proteomes" id="UP000673691">
    <property type="component" value="Unassembled WGS sequence"/>
</dbReference>
<dbReference type="GO" id="GO:0003723">
    <property type="term" value="F:RNA binding"/>
    <property type="evidence" value="ECO:0007669"/>
    <property type="project" value="UniProtKB-UniRule"/>
</dbReference>
<feature type="compositionally biased region" description="Low complexity" evidence="3">
    <location>
        <begin position="173"/>
        <end position="182"/>
    </location>
</feature>
<proteinExistence type="predicted"/>
<dbReference type="InterPro" id="IPR045180">
    <property type="entry name" value="La_dom_prot"/>
</dbReference>
<dbReference type="Pfam" id="PF05383">
    <property type="entry name" value="La"/>
    <property type="match status" value="1"/>
</dbReference>
<dbReference type="EMBL" id="JAEFCI010001165">
    <property type="protein sequence ID" value="KAG5463085.1"/>
    <property type="molecule type" value="Genomic_DNA"/>
</dbReference>
<evidence type="ECO:0000259" key="4">
    <source>
        <dbReference type="PROSITE" id="PS50961"/>
    </source>
</evidence>
<dbReference type="GO" id="GO:0045727">
    <property type="term" value="P:positive regulation of translation"/>
    <property type="evidence" value="ECO:0007669"/>
    <property type="project" value="TreeGrafter"/>
</dbReference>
<dbReference type="OrthoDB" id="340227at2759"/>
<keyword evidence="6" id="KW-1185">Reference proteome</keyword>
<keyword evidence="1 2" id="KW-0694">RNA-binding</keyword>
<evidence type="ECO:0000256" key="2">
    <source>
        <dbReference type="PROSITE-ProRule" id="PRU00332"/>
    </source>
</evidence>
<evidence type="ECO:0000313" key="5">
    <source>
        <dbReference type="EMBL" id="KAG5463085.1"/>
    </source>
</evidence>
<organism evidence="5 6">
    <name type="scientific">Olpidium bornovanus</name>
    <dbReference type="NCBI Taxonomy" id="278681"/>
    <lineage>
        <taxon>Eukaryota</taxon>
        <taxon>Fungi</taxon>
        <taxon>Fungi incertae sedis</taxon>
        <taxon>Olpidiomycota</taxon>
        <taxon>Olpidiomycotina</taxon>
        <taxon>Olpidiomycetes</taxon>
        <taxon>Olpidiales</taxon>
        <taxon>Olpidiaceae</taxon>
        <taxon>Olpidium</taxon>
    </lineage>
</organism>
<name>A0A8H8DLV1_9FUNG</name>
<dbReference type="SMART" id="SM00715">
    <property type="entry name" value="LA"/>
    <property type="match status" value="1"/>
</dbReference>
<dbReference type="GO" id="GO:0005829">
    <property type="term" value="C:cytosol"/>
    <property type="evidence" value="ECO:0007669"/>
    <property type="project" value="TreeGrafter"/>
</dbReference>
<comment type="caution">
    <text evidence="5">The sequence shown here is derived from an EMBL/GenBank/DDBJ whole genome shotgun (WGS) entry which is preliminary data.</text>
</comment>
<protein>
    <recommendedName>
        <fullName evidence="4">HTH La-type RNA-binding domain-containing protein</fullName>
    </recommendedName>
</protein>
<reference evidence="5 6" key="1">
    <citation type="journal article" name="Sci. Rep.">
        <title>Genome-scale phylogenetic analyses confirm Olpidium as the closest living zoosporic fungus to the non-flagellated, terrestrial fungi.</title>
        <authorList>
            <person name="Chang Y."/>
            <person name="Rochon D."/>
            <person name="Sekimoto S."/>
            <person name="Wang Y."/>
            <person name="Chovatia M."/>
            <person name="Sandor L."/>
            <person name="Salamov A."/>
            <person name="Grigoriev I.V."/>
            <person name="Stajich J.E."/>
            <person name="Spatafora J.W."/>
        </authorList>
    </citation>
    <scope>NUCLEOTIDE SEQUENCE [LARGE SCALE GENOMIC DNA]</scope>
    <source>
        <strain evidence="5">S191</strain>
    </source>
</reference>
<dbReference type="InterPro" id="IPR036390">
    <property type="entry name" value="WH_DNA-bd_sf"/>
</dbReference>
<dbReference type="PANTHER" id="PTHR22792">
    <property type="entry name" value="LUPUS LA PROTEIN-RELATED"/>
    <property type="match status" value="1"/>
</dbReference>
<gene>
    <name evidence="5" type="ORF">BJ554DRAFT_1843</name>
</gene>
<dbReference type="InterPro" id="IPR036388">
    <property type="entry name" value="WH-like_DNA-bd_sf"/>
</dbReference>
<feature type="domain" description="HTH La-type RNA-binding" evidence="4">
    <location>
        <begin position="52"/>
        <end position="143"/>
    </location>
</feature>
<dbReference type="GO" id="GO:0010494">
    <property type="term" value="C:cytoplasmic stress granule"/>
    <property type="evidence" value="ECO:0007669"/>
    <property type="project" value="TreeGrafter"/>
</dbReference>
<dbReference type="SUPFAM" id="SSF46785">
    <property type="entry name" value="Winged helix' DNA-binding domain"/>
    <property type="match status" value="1"/>
</dbReference>
<dbReference type="PROSITE" id="PS50961">
    <property type="entry name" value="HTH_LA"/>
    <property type="match status" value="1"/>
</dbReference>
<dbReference type="AlphaFoldDB" id="A0A8H8DLV1"/>
<dbReference type="InterPro" id="IPR006630">
    <property type="entry name" value="La_HTH"/>
</dbReference>
<dbReference type="Gene3D" id="1.10.10.10">
    <property type="entry name" value="Winged helix-like DNA-binding domain superfamily/Winged helix DNA-binding domain"/>
    <property type="match status" value="1"/>
</dbReference>
<evidence type="ECO:0000313" key="6">
    <source>
        <dbReference type="Proteomes" id="UP000673691"/>
    </source>
</evidence>